<dbReference type="PANTHER" id="PTHR22948">
    <property type="entry name" value="TUDOR DOMAIN CONTAINING PROTEIN"/>
    <property type="match status" value="1"/>
</dbReference>
<dbReference type="GO" id="GO:0034587">
    <property type="term" value="P:piRNA processing"/>
    <property type="evidence" value="ECO:0007669"/>
    <property type="project" value="TreeGrafter"/>
</dbReference>
<dbReference type="Gene3D" id="2.40.50.90">
    <property type="match status" value="1"/>
</dbReference>
<dbReference type="InterPro" id="IPR004088">
    <property type="entry name" value="KH_dom_type_1"/>
</dbReference>
<dbReference type="Pfam" id="PF00013">
    <property type="entry name" value="KH_1"/>
    <property type="match status" value="2"/>
</dbReference>
<dbReference type="PROSITE" id="PS50304">
    <property type="entry name" value="TUDOR"/>
    <property type="match status" value="1"/>
</dbReference>
<dbReference type="SUPFAM" id="SSF54791">
    <property type="entry name" value="Eukaryotic type KH-domain (KH-domain type I)"/>
    <property type="match status" value="2"/>
</dbReference>
<protein>
    <recommendedName>
        <fullName evidence="4">Tudor domain-containing protein</fullName>
    </recommendedName>
</protein>
<keyword evidence="3" id="KW-0812">Transmembrane</keyword>
<dbReference type="GO" id="GO:0005739">
    <property type="term" value="C:mitochondrion"/>
    <property type="evidence" value="ECO:0007669"/>
    <property type="project" value="UniProtKB-ARBA"/>
</dbReference>
<dbReference type="Pfam" id="PF00567">
    <property type="entry name" value="TUDOR"/>
    <property type="match status" value="1"/>
</dbReference>
<dbReference type="InterPro" id="IPR036612">
    <property type="entry name" value="KH_dom_type_1_sf"/>
</dbReference>
<dbReference type="Gene3D" id="2.30.30.140">
    <property type="match status" value="1"/>
</dbReference>
<dbReference type="InterPro" id="IPR035437">
    <property type="entry name" value="SNase_OB-fold_sf"/>
</dbReference>
<keyword evidence="6" id="KW-1185">Reference proteome</keyword>
<evidence type="ECO:0000313" key="6">
    <source>
        <dbReference type="Proteomes" id="UP000235965"/>
    </source>
</evidence>
<accession>A0A2J7QI31</accession>
<dbReference type="Proteomes" id="UP000235965">
    <property type="component" value="Unassembled WGS sequence"/>
</dbReference>
<keyword evidence="3" id="KW-1133">Transmembrane helix</keyword>
<dbReference type="InterPro" id="IPR050621">
    <property type="entry name" value="Tudor_domain_containing"/>
</dbReference>
<reference evidence="5 6" key="1">
    <citation type="submission" date="2017-12" db="EMBL/GenBank/DDBJ databases">
        <title>Hemimetabolous genomes reveal molecular basis of termite eusociality.</title>
        <authorList>
            <person name="Harrison M.C."/>
            <person name="Jongepier E."/>
            <person name="Robertson H.M."/>
            <person name="Arning N."/>
            <person name="Bitard-Feildel T."/>
            <person name="Chao H."/>
            <person name="Childers C.P."/>
            <person name="Dinh H."/>
            <person name="Doddapaneni H."/>
            <person name="Dugan S."/>
            <person name="Gowin J."/>
            <person name="Greiner C."/>
            <person name="Han Y."/>
            <person name="Hu H."/>
            <person name="Hughes D.S.T."/>
            <person name="Huylmans A.-K."/>
            <person name="Kemena C."/>
            <person name="Kremer L.P.M."/>
            <person name="Lee S.L."/>
            <person name="Lopez-Ezquerra A."/>
            <person name="Mallet L."/>
            <person name="Monroy-Kuhn J.M."/>
            <person name="Moser A."/>
            <person name="Murali S.C."/>
            <person name="Muzny D.M."/>
            <person name="Otani S."/>
            <person name="Piulachs M.-D."/>
            <person name="Poelchau M."/>
            <person name="Qu J."/>
            <person name="Schaub F."/>
            <person name="Wada-Katsumata A."/>
            <person name="Worley K.C."/>
            <person name="Xie Q."/>
            <person name="Ylla G."/>
            <person name="Poulsen M."/>
            <person name="Gibbs R.A."/>
            <person name="Schal C."/>
            <person name="Richards S."/>
            <person name="Belles X."/>
            <person name="Korb J."/>
            <person name="Bornberg-Bauer E."/>
        </authorList>
    </citation>
    <scope>NUCLEOTIDE SEQUENCE [LARGE SCALE GENOMIC DNA]</scope>
    <source>
        <tissue evidence="5">Whole body</tissue>
    </source>
</reference>
<comment type="caution">
    <text evidence="5">The sequence shown here is derived from an EMBL/GenBank/DDBJ whole genome shotgun (WGS) entry which is preliminary data.</text>
</comment>
<name>A0A2J7QI31_9NEOP</name>
<dbReference type="FunCoup" id="A0A2J7QI31">
    <property type="interactions" value="115"/>
</dbReference>
<dbReference type="SUPFAM" id="SSF63748">
    <property type="entry name" value="Tudor/PWWP/MBT"/>
    <property type="match status" value="1"/>
</dbReference>
<keyword evidence="1" id="KW-0694">RNA-binding</keyword>
<dbReference type="SMART" id="SM00333">
    <property type="entry name" value="TUDOR"/>
    <property type="match status" value="1"/>
</dbReference>
<dbReference type="STRING" id="105785.A0A2J7QI31"/>
<organism evidence="5 6">
    <name type="scientific">Cryptotermes secundus</name>
    <dbReference type="NCBI Taxonomy" id="105785"/>
    <lineage>
        <taxon>Eukaryota</taxon>
        <taxon>Metazoa</taxon>
        <taxon>Ecdysozoa</taxon>
        <taxon>Arthropoda</taxon>
        <taxon>Hexapoda</taxon>
        <taxon>Insecta</taxon>
        <taxon>Pterygota</taxon>
        <taxon>Neoptera</taxon>
        <taxon>Polyneoptera</taxon>
        <taxon>Dictyoptera</taxon>
        <taxon>Blattodea</taxon>
        <taxon>Blattoidea</taxon>
        <taxon>Termitoidae</taxon>
        <taxon>Kalotermitidae</taxon>
        <taxon>Cryptotermitinae</taxon>
        <taxon>Cryptotermes</taxon>
    </lineage>
</organism>
<evidence type="ECO:0000313" key="5">
    <source>
        <dbReference type="EMBL" id="PNF28213.1"/>
    </source>
</evidence>
<dbReference type="PANTHER" id="PTHR22948:SF29">
    <property type="entry name" value="FI02030P-RELATED"/>
    <property type="match status" value="1"/>
</dbReference>
<dbReference type="GO" id="GO:0043186">
    <property type="term" value="C:P granule"/>
    <property type="evidence" value="ECO:0007669"/>
    <property type="project" value="TreeGrafter"/>
</dbReference>
<dbReference type="GO" id="GO:0030719">
    <property type="term" value="P:P granule organization"/>
    <property type="evidence" value="ECO:0007669"/>
    <property type="project" value="TreeGrafter"/>
</dbReference>
<sequence length="533" mass="59929">MDARYALPVLIGLTVTGISAAYLVYLLLRRDEDDFSAYMQRVRTSRPAVIEVKIPKDCVGVVIGRGGNSVKDIQEKTDTRIMFKDELGNDQYRICVIQGNREGAQLAESLIHDIILNQPLIESHEMFVPQRACGRIIGRNGDNIRSISRASNAKIIVEGSSGEAREFVAARRVIIKGTTEQIALAKSLIEEKVMEDIEVREKIHESLEKRSPRKKTGPQYLMLADAVEDEQTQRHNTECLLDTGKDGFLEVYVSAVEHPGRFWVQVIGPKAVELDHLVEEMTEFYKQEENRECHTLREVVVDQLVAAPYSHDDKWYRARVTGVTLDDYAAEESQVSLYYLDYGDSDTCQKKQLCSLRADFLKLRYQAIECSLAKVKPKEGGWAEEATDLFEDLCHVAQWRALMSRVDSYKEREQCEREGSPIPVVDLYDTSGAQDICVAEELVKQGYAMWEKGQKEEQQRIVGKQSQQLHTDSSEDVLPGKKNDVVNDAAGGQNSTASGNCKKMKSVAPDAASFRAPEGLWDEYDSEGGLEMG</sequence>
<dbReference type="OrthoDB" id="9995375at2759"/>
<gene>
    <name evidence="5" type="ORF">B7P43_G07557</name>
</gene>
<proteinExistence type="predicted"/>
<dbReference type="InParanoid" id="A0A2J7QI31"/>
<feature type="compositionally biased region" description="Acidic residues" evidence="2">
    <location>
        <begin position="520"/>
        <end position="533"/>
    </location>
</feature>
<dbReference type="AlphaFoldDB" id="A0A2J7QI31"/>
<feature type="transmembrane region" description="Helical" evidence="3">
    <location>
        <begin position="6"/>
        <end position="28"/>
    </location>
</feature>
<keyword evidence="3" id="KW-0472">Membrane</keyword>
<dbReference type="InterPro" id="IPR002999">
    <property type="entry name" value="Tudor"/>
</dbReference>
<evidence type="ECO:0000256" key="3">
    <source>
        <dbReference type="SAM" id="Phobius"/>
    </source>
</evidence>
<dbReference type="GO" id="GO:0007283">
    <property type="term" value="P:spermatogenesis"/>
    <property type="evidence" value="ECO:0007669"/>
    <property type="project" value="TreeGrafter"/>
</dbReference>
<dbReference type="EMBL" id="NEVH01013964">
    <property type="protein sequence ID" value="PNF28213.1"/>
    <property type="molecule type" value="Genomic_DNA"/>
</dbReference>
<dbReference type="PROSITE" id="PS50084">
    <property type="entry name" value="KH_TYPE_1"/>
    <property type="match status" value="2"/>
</dbReference>
<dbReference type="GO" id="GO:0003723">
    <property type="term" value="F:RNA binding"/>
    <property type="evidence" value="ECO:0007669"/>
    <property type="project" value="UniProtKB-UniRule"/>
</dbReference>
<dbReference type="Gene3D" id="3.30.1370.10">
    <property type="entry name" value="K Homology domain, type 1"/>
    <property type="match status" value="2"/>
</dbReference>
<feature type="region of interest" description="Disordered" evidence="2">
    <location>
        <begin position="464"/>
        <end position="533"/>
    </location>
</feature>
<feature type="domain" description="Tudor" evidence="4">
    <location>
        <begin position="298"/>
        <end position="363"/>
    </location>
</feature>
<evidence type="ECO:0000256" key="1">
    <source>
        <dbReference type="PROSITE-ProRule" id="PRU00117"/>
    </source>
</evidence>
<evidence type="ECO:0000256" key="2">
    <source>
        <dbReference type="SAM" id="MobiDB-lite"/>
    </source>
</evidence>
<dbReference type="SMART" id="SM00322">
    <property type="entry name" value="KH"/>
    <property type="match status" value="2"/>
</dbReference>
<dbReference type="InterPro" id="IPR004087">
    <property type="entry name" value="KH_dom"/>
</dbReference>
<evidence type="ECO:0000259" key="4">
    <source>
        <dbReference type="PROSITE" id="PS50304"/>
    </source>
</evidence>